<dbReference type="KEGG" id="tbd:Tbd_1032"/>
<dbReference type="Gene3D" id="2.40.128.110">
    <property type="entry name" value="Lipid/polyisoprenoid-binding, YceI-like"/>
    <property type="match status" value="1"/>
</dbReference>
<dbReference type="eggNOG" id="COG2353">
    <property type="taxonomic scope" value="Bacteria"/>
</dbReference>
<feature type="domain" description="Lipid/polyisoprenoid-binding YceI-like" evidence="1">
    <location>
        <begin position="1"/>
        <end position="117"/>
    </location>
</feature>
<accession>Q3SK11</accession>
<dbReference type="SMART" id="SM00867">
    <property type="entry name" value="YceI"/>
    <property type="match status" value="1"/>
</dbReference>
<organism evidence="2 3">
    <name type="scientific">Thiobacillus denitrificans (strain ATCC 25259 / T1)</name>
    <dbReference type="NCBI Taxonomy" id="292415"/>
    <lineage>
        <taxon>Bacteria</taxon>
        <taxon>Pseudomonadati</taxon>
        <taxon>Pseudomonadota</taxon>
        <taxon>Betaproteobacteria</taxon>
        <taxon>Nitrosomonadales</taxon>
        <taxon>Thiobacillaceae</taxon>
        <taxon>Thiobacillus</taxon>
    </lineage>
</organism>
<dbReference type="PANTHER" id="PTHR34406:SF1">
    <property type="entry name" value="PROTEIN YCEI"/>
    <property type="match status" value="1"/>
</dbReference>
<protein>
    <recommendedName>
        <fullName evidence="1">Lipid/polyisoprenoid-binding YceI-like domain-containing protein</fullName>
    </recommendedName>
</protein>
<gene>
    <name evidence="2" type="ordered locus">Tbd_1032</name>
</gene>
<reference evidence="2 3" key="1">
    <citation type="journal article" date="2006" name="J. Bacteriol.">
        <title>The genome sequence of the obligately chemolithoautotrophic, facultatively anaerobic bacterium Thiobacillus denitrificans.</title>
        <authorList>
            <person name="Beller H.R."/>
            <person name="Chain P.S."/>
            <person name="Letain T.E."/>
            <person name="Chakicherla A."/>
            <person name="Larimer F.W."/>
            <person name="Richardson P.M."/>
            <person name="Coleman M.A."/>
            <person name="Wood A.P."/>
            <person name="Kelly D.P."/>
        </authorList>
    </citation>
    <scope>NUCLEOTIDE SEQUENCE [LARGE SCALE GENOMIC DNA]</scope>
    <source>
        <strain evidence="2 3">ATCC 25259</strain>
    </source>
</reference>
<dbReference type="PANTHER" id="PTHR34406">
    <property type="entry name" value="PROTEIN YCEI"/>
    <property type="match status" value="1"/>
</dbReference>
<dbReference type="InterPro" id="IPR007372">
    <property type="entry name" value="Lipid/polyisoprenoid-bd_YceI"/>
</dbReference>
<dbReference type="InterPro" id="IPR036761">
    <property type="entry name" value="TTHA0802/YceI-like_sf"/>
</dbReference>
<dbReference type="Proteomes" id="UP000008291">
    <property type="component" value="Chromosome"/>
</dbReference>
<keyword evidence="3" id="KW-1185">Reference proteome</keyword>
<dbReference type="SUPFAM" id="SSF101874">
    <property type="entry name" value="YceI-like"/>
    <property type="match status" value="1"/>
</dbReference>
<dbReference type="STRING" id="292415.Tbd_1032"/>
<name>Q3SK11_THIDA</name>
<sequence length="132" mass="14299">MRIDVSSVDTGAASLNETLLGADFFDSANHPAITFRSTQMTLDGEHPTLSGDLSIKGVTRRVTLALGSFRCAADETFKADVCLAQASVTIRRSDFNMRKYAFLVGDEVRLTLALRAVKETPALHLARGDPAR</sequence>
<evidence type="ECO:0000313" key="2">
    <source>
        <dbReference type="EMBL" id="AAZ96985.1"/>
    </source>
</evidence>
<evidence type="ECO:0000259" key="1">
    <source>
        <dbReference type="SMART" id="SM00867"/>
    </source>
</evidence>
<dbReference type="HOGENOM" id="CLU_1916119_0_0_4"/>
<evidence type="ECO:0000313" key="3">
    <source>
        <dbReference type="Proteomes" id="UP000008291"/>
    </source>
</evidence>
<dbReference type="AlphaFoldDB" id="Q3SK11"/>
<dbReference type="EMBL" id="CP000116">
    <property type="protein sequence ID" value="AAZ96985.1"/>
    <property type="molecule type" value="Genomic_DNA"/>
</dbReference>
<proteinExistence type="predicted"/>
<dbReference type="Pfam" id="PF04264">
    <property type="entry name" value="YceI"/>
    <property type="match status" value="1"/>
</dbReference>